<dbReference type="HOGENOM" id="CLU_145026_1_0_1"/>
<dbReference type="InterPro" id="IPR036179">
    <property type="entry name" value="Ig-like_dom_sf"/>
</dbReference>
<keyword evidence="7" id="KW-1185">Reference proteome</keyword>
<dbReference type="SUPFAM" id="SSF48726">
    <property type="entry name" value="Immunoglobulin"/>
    <property type="match status" value="1"/>
</dbReference>
<dbReference type="PROSITE" id="PS50835">
    <property type="entry name" value="IG_LIKE"/>
    <property type="match status" value="1"/>
</dbReference>
<evidence type="ECO:0000313" key="6">
    <source>
        <dbReference type="EnsemblMetazoa" id="CapteP59065"/>
    </source>
</evidence>
<evidence type="ECO:0000256" key="2">
    <source>
        <dbReference type="ARBA" id="ARBA00022490"/>
    </source>
</evidence>
<dbReference type="FunFam" id="2.60.40.10:FF:000425">
    <property type="entry name" value="Myosin light chain kinase"/>
    <property type="match status" value="1"/>
</dbReference>
<dbReference type="EMBL" id="KB310691">
    <property type="protein sequence ID" value="ELT91001.1"/>
    <property type="molecule type" value="Genomic_DNA"/>
</dbReference>
<dbReference type="STRING" id="283909.R7THE6"/>
<name>R7THE6_CAPTE</name>
<dbReference type="InterPro" id="IPR013783">
    <property type="entry name" value="Ig-like_fold"/>
</dbReference>
<dbReference type="Gene3D" id="2.60.40.10">
    <property type="entry name" value="Immunoglobulins"/>
    <property type="match status" value="1"/>
</dbReference>
<dbReference type="EMBL" id="AMQN01003018">
    <property type="status" value="NOT_ANNOTATED_CDS"/>
    <property type="molecule type" value="Genomic_DNA"/>
</dbReference>
<reference evidence="5 7" key="2">
    <citation type="journal article" date="2013" name="Nature">
        <title>Insights into bilaterian evolution from three spiralian genomes.</title>
        <authorList>
            <person name="Simakov O."/>
            <person name="Marletaz F."/>
            <person name="Cho S.J."/>
            <person name="Edsinger-Gonzales E."/>
            <person name="Havlak P."/>
            <person name="Hellsten U."/>
            <person name="Kuo D.H."/>
            <person name="Larsson T."/>
            <person name="Lv J."/>
            <person name="Arendt D."/>
            <person name="Savage R."/>
            <person name="Osoegawa K."/>
            <person name="de Jong P."/>
            <person name="Grimwood J."/>
            <person name="Chapman J.A."/>
            <person name="Shapiro H."/>
            <person name="Aerts A."/>
            <person name="Otillar R.P."/>
            <person name="Terry A.Y."/>
            <person name="Boore J.L."/>
            <person name="Grigoriev I.V."/>
            <person name="Lindberg D.R."/>
            <person name="Seaver E.C."/>
            <person name="Weisblat D.A."/>
            <person name="Putnam N.H."/>
            <person name="Rokhsar D.S."/>
        </authorList>
    </citation>
    <scope>NUCLEOTIDE SEQUENCE</scope>
    <source>
        <strain evidence="5 7">I ESC-2004</strain>
    </source>
</reference>
<sequence length="80" mass="9009">PEFVERLTTKEVKEGAAVKFSVKVKGKPPPEVTWYREGSQIVSSPDFEIKQQGDIYSLSIPEVFYEDSGKFTVQLDNRAG</sequence>
<organism evidence="5">
    <name type="scientific">Capitella teleta</name>
    <name type="common">Polychaete worm</name>
    <dbReference type="NCBI Taxonomy" id="283909"/>
    <lineage>
        <taxon>Eukaryota</taxon>
        <taxon>Metazoa</taxon>
        <taxon>Spiralia</taxon>
        <taxon>Lophotrochozoa</taxon>
        <taxon>Annelida</taxon>
        <taxon>Polychaeta</taxon>
        <taxon>Sedentaria</taxon>
        <taxon>Scolecida</taxon>
        <taxon>Capitellidae</taxon>
        <taxon>Capitella</taxon>
    </lineage>
</organism>
<keyword evidence="2" id="KW-0963">Cytoplasm</keyword>
<feature type="domain" description="Ig-like" evidence="4">
    <location>
        <begin position="1"/>
        <end position="80"/>
    </location>
</feature>
<feature type="non-terminal residue" evidence="5">
    <location>
        <position position="80"/>
    </location>
</feature>
<evidence type="ECO:0000256" key="1">
    <source>
        <dbReference type="ARBA" id="ARBA00004496"/>
    </source>
</evidence>
<evidence type="ECO:0000259" key="4">
    <source>
        <dbReference type="PROSITE" id="PS50835"/>
    </source>
</evidence>
<dbReference type="InterPro" id="IPR007110">
    <property type="entry name" value="Ig-like_dom"/>
</dbReference>
<dbReference type="InterPro" id="IPR013098">
    <property type="entry name" value="Ig_I-set"/>
</dbReference>
<evidence type="ECO:0000256" key="3">
    <source>
        <dbReference type="ARBA" id="ARBA00023319"/>
    </source>
</evidence>
<dbReference type="Proteomes" id="UP000014760">
    <property type="component" value="Unassembled WGS sequence"/>
</dbReference>
<dbReference type="Pfam" id="PF07679">
    <property type="entry name" value="I-set"/>
    <property type="match status" value="1"/>
</dbReference>
<comment type="subcellular location">
    <subcellularLocation>
        <location evidence="1">Cytoplasm</location>
    </subcellularLocation>
</comment>
<reference evidence="7" key="1">
    <citation type="submission" date="2012-12" db="EMBL/GenBank/DDBJ databases">
        <authorList>
            <person name="Hellsten U."/>
            <person name="Grimwood J."/>
            <person name="Chapman J.A."/>
            <person name="Shapiro H."/>
            <person name="Aerts A."/>
            <person name="Otillar R.P."/>
            <person name="Terry A.Y."/>
            <person name="Boore J.L."/>
            <person name="Simakov O."/>
            <person name="Marletaz F."/>
            <person name="Cho S.-J."/>
            <person name="Edsinger-Gonzales E."/>
            <person name="Havlak P."/>
            <person name="Kuo D.-H."/>
            <person name="Larsson T."/>
            <person name="Lv J."/>
            <person name="Arendt D."/>
            <person name="Savage R."/>
            <person name="Osoegawa K."/>
            <person name="de Jong P."/>
            <person name="Lindberg D.R."/>
            <person name="Seaver E.C."/>
            <person name="Weisblat D.A."/>
            <person name="Putnam N.H."/>
            <person name="Grigoriev I.V."/>
            <person name="Rokhsar D.S."/>
        </authorList>
    </citation>
    <scope>NUCLEOTIDE SEQUENCE</scope>
    <source>
        <strain evidence="7">I ESC-2004</strain>
    </source>
</reference>
<dbReference type="AlphaFoldDB" id="R7THE6"/>
<accession>R7THE6</accession>
<gene>
    <name evidence="5" type="ORF">CAPTEDRAFT_59065</name>
</gene>
<reference evidence="6" key="3">
    <citation type="submission" date="2015-06" db="UniProtKB">
        <authorList>
            <consortium name="EnsemblMetazoa"/>
        </authorList>
    </citation>
    <scope>IDENTIFICATION</scope>
</reference>
<dbReference type="GO" id="GO:0005737">
    <property type="term" value="C:cytoplasm"/>
    <property type="evidence" value="ECO:0007669"/>
    <property type="project" value="UniProtKB-SubCell"/>
</dbReference>
<keyword evidence="3" id="KW-0393">Immunoglobulin domain</keyword>
<dbReference type="PANTHER" id="PTHR47633">
    <property type="entry name" value="IMMUNOGLOBULIN"/>
    <property type="match status" value="1"/>
</dbReference>
<evidence type="ECO:0000313" key="5">
    <source>
        <dbReference type="EMBL" id="ELT91001.1"/>
    </source>
</evidence>
<dbReference type="OrthoDB" id="6156543at2759"/>
<feature type="non-terminal residue" evidence="5">
    <location>
        <position position="1"/>
    </location>
</feature>
<dbReference type="EnsemblMetazoa" id="CapteT59065">
    <property type="protein sequence ID" value="CapteP59065"/>
    <property type="gene ID" value="CapteG59065"/>
</dbReference>
<evidence type="ECO:0000313" key="7">
    <source>
        <dbReference type="Proteomes" id="UP000014760"/>
    </source>
</evidence>
<proteinExistence type="predicted"/>
<protein>
    <recommendedName>
        <fullName evidence="4">Ig-like domain-containing protein</fullName>
    </recommendedName>
</protein>